<accession>A0A177M575</accession>
<feature type="region of interest" description="Disordered" evidence="2">
    <location>
        <begin position="3326"/>
        <end position="3384"/>
    </location>
</feature>
<dbReference type="Proteomes" id="UP000078090">
    <property type="component" value="Unassembled WGS sequence"/>
</dbReference>
<dbReference type="RefSeq" id="WP_064009762.1">
    <property type="nucleotide sequence ID" value="NZ_LUUG01000095.1"/>
</dbReference>
<dbReference type="Pfam" id="PF12951">
    <property type="entry name" value="PATR"/>
    <property type="match status" value="10"/>
</dbReference>
<protein>
    <recommendedName>
        <fullName evidence="3">Cadherin domain-containing protein</fullName>
    </recommendedName>
</protein>
<dbReference type="GO" id="GO:0007156">
    <property type="term" value="P:homophilic cell adhesion via plasma membrane adhesion molecules"/>
    <property type="evidence" value="ECO:0007669"/>
    <property type="project" value="InterPro"/>
</dbReference>
<feature type="region of interest" description="Disordered" evidence="2">
    <location>
        <begin position="3167"/>
        <end position="3192"/>
    </location>
</feature>
<keyword evidence="1" id="KW-0732">Signal</keyword>
<dbReference type="Pfam" id="PF14252">
    <property type="entry name" value="DUF4347"/>
    <property type="match status" value="1"/>
</dbReference>
<dbReference type="InterPro" id="IPR025592">
    <property type="entry name" value="DUF4347"/>
</dbReference>
<dbReference type="PROSITE" id="PS50268">
    <property type="entry name" value="CADHERIN_2"/>
    <property type="match status" value="1"/>
</dbReference>
<comment type="caution">
    <text evidence="4">The sequence shown here is derived from an EMBL/GenBank/DDBJ whole genome shotgun (WGS) entry which is preliminary data.</text>
</comment>
<organism evidence="4 5">
    <name type="scientific">Methylomonas methanica</name>
    <dbReference type="NCBI Taxonomy" id="421"/>
    <lineage>
        <taxon>Bacteria</taxon>
        <taxon>Pseudomonadati</taxon>
        <taxon>Pseudomonadota</taxon>
        <taxon>Gammaproteobacteria</taxon>
        <taxon>Methylococcales</taxon>
        <taxon>Methylococcaceae</taxon>
        <taxon>Methylomonas</taxon>
    </lineage>
</organism>
<evidence type="ECO:0000259" key="3">
    <source>
        <dbReference type="PROSITE" id="PS50268"/>
    </source>
</evidence>
<feature type="compositionally biased region" description="Gly residues" evidence="2">
    <location>
        <begin position="3338"/>
        <end position="3350"/>
    </location>
</feature>
<evidence type="ECO:0000256" key="1">
    <source>
        <dbReference type="ARBA" id="ARBA00022729"/>
    </source>
</evidence>
<feature type="compositionally biased region" description="Low complexity" evidence="2">
    <location>
        <begin position="3327"/>
        <end position="3337"/>
    </location>
</feature>
<dbReference type="OrthoDB" id="5574286at2"/>
<dbReference type="SMART" id="SM00112">
    <property type="entry name" value="CA"/>
    <property type="match status" value="1"/>
</dbReference>
<dbReference type="GO" id="GO:0016020">
    <property type="term" value="C:membrane"/>
    <property type="evidence" value="ECO:0007669"/>
    <property type="project" value="InterPro"/>
</dbReference>
<dbReference type="SUPFAM" id="SSF51126">
    <property type="entry name" value="Pectin lyase-like"/>
    <property type="match status" value="3"/>
</dbReference>
<dbReference type="InterPro" id="IPR015919">
    <property type="entry name" value="Cadherin-like_sf"/>
</dbReference>
<evidence type="ECO:0000256" key="2">
    <source>
        <dbReference type="SAM" id="MobiDB-lite"/>
    </source>
</evidence>
<reference evidence="4 5" key="1">
    <citation type="submission" date="2016-03" db="EMBL/GenBank/DDBJ databases">
        <authorList>
            <person name="Ploux O."/>
        </authorList>
    </citation>
    <scope>NUCLEOTIDE SEQUENCE [LARGE SCALE GENOMIC DNA]</scope>
    <source>
        <strain evidence="4 5">R-45363</strain>
    </source>
</reference>
<name>A0A177M575_METMH</name>
<dbReference type="CDD" id="cd11304">
    <property type="entry name" value="Cadherin_repeat"/>
    <property type="match status" value="1"/>
</dbReference>
<dbReference type="SMART" id="SM00736">
    <property type="entry name" value="CADG"/>
    <property type="match status" value="1"/>
</dbReference>
<dbReference type="GO" id="GO:0005509">
    <property type="term" value="F:calcium ion binding"/>
    <property type="evidence" value="ECO:0007669"/>
    <property type="project" value="InterPro"/>
</dbReference>
<dbReference type="InterPro" id="IPR013425">
    <property type="entry name" value="Autotrns_rpt"/>
</dbReference>
<dbReference type="InterPro" id="IPR002126">
    <property type="entry name" value="Cadherin-like_dom"/>
</dbReference>
<sequence>MRVFKRSNNNSLASNSTSVAFSPSPNVLRAFALEPRILFDGAAAATVDAAVPDSHSGDVLQTATNAIPAHDTQTLLDAVAAYTPPEYATAAPESQPAHDTIIFVDARVRDSQSLLNGVDSHAEVVYLQSGKDGLQQMADYLANRSNIDSVVIVAEGNQANIWLGNTWLTNDRLQQHATQLAQIGQALTAEGDIQIYSCNLGEDGDGDQFVQSFAELTGADVAASNNRTGIGGDWNLEITTGAIEAVNPFSQAAMDNYGYGLATLTVTSGADSGAGSLRADIAAAISGDTIAFDTTSMGGSTVTLSSGVLTINKNLTIDGGSGITITANYTSAVFRITSGTVVLNNLTIDKGLLAGAGGAGRYSPGAGNPGGDALGAGLYIANGATVTADSLTFSNNVATGGGGGGVGNSYAGAGGGGGGGGSGFAGVGGGNGGSGTNGAGGTGSAGAGGAGGAGGANTISGGGTGGAGGTNSGGGLGGTTNGGSAGFGGGASGFGGGGGGAGGNQGGAGGKAVGAIYNAGTLTITNSSFSSNKAGGGGAGGYGGSNPKGGDAAAAIFNAGYIGVRNVTFSTNTSVAGKFGTAADSNGVFGGYYGFVAVANGTHTSTPATYSIGSPLAPLDNGITVGAYNYWDGGNLTVKITANNDSTHDSVGLVSGGTIWVSGTDVRYGASYAAGTSFATITPYDSTNGIIFSFNSSATDTMVQALADAVGFTATSGASTAQRTVQYAFSSTYSASYGSGTLVNELVIVSGGNAAPVVTAGATLAYTENGSAATMDATITVSDADDANISGATVTLSSGFTSGDSLGFNTQNGITGSYNSATGVLTLSGTATKAQYQTALRSVTYSNSSDTPTSSSASRTVTWAATDANASPATSSGVTSTVNVTAVNDTPVLTAGATLPYTEGGSAAAIDTTITLSDADDANIAGATVTLSAGFTSGDTLGFSTQNGITGSYNSGTGVLTLSGTATKAQYQTALRSVTYASSSATPTSSSASRTVTWAVTDANAASVGAQTSSGVTSTINVTASNAKPVLTAGATQAYTEAGSAAAIDATITVSDADDAIITGATVTLSAGFTSGDTLGFSDQNGISGSYNSGTGVLTLSGTATKAQYQTALRSVTYSSTSTTPALSSASRTVTWAATDANAESLGAQTSNGVTSTINVTATNTKPVLTAGAALAYTENGSAAAIDTTMTVSDTDDANMAGATVTISSGFTSGDALGFTNQNGITGSYNSGTGVLTLTGTATKSQYETALRSVTYSSTSDNPTGTSASRTITWAITDANAESLGAQTSTGVTSSVNLTAVNDAPTAIALSASTASTYDSGSNVAIGSLSRTDVDGGGPTYSIVSVNTDTSGATYNLFNISGTTLQAASPSTTTPGNYTVVVRVNDGDNNYDQSFTITVSNTLVVDTTTDDVDDGSTYASEKADGTGLSLREAVGIANRAGGATISFASGLGTVALGPSITIGENIALDADVVNTIIVSGDIAIASGKTLTVANNSGDLLTLSGNISGAGSLTKNGAGTLVLSGSNSYSGDTVLAAGTLSIGGDANLGSDSATVTLSGGNLTITSAGTIDDSLVMSAGATITNANAVTLSGNLTGNNALTKDGASELTLSGTNVLASSTVIGGTLTVADSTNLGTGAVTLNGGSLTVTGSGVTVSNAVALAGAGTITNVNAVVLSGIVSGTGALTKAGVGTLTLSGDNTYSGATAVNDGTLVAAHNNALGTAAGSTTVASGASLGLQGGLTVAEAVSAVGTGISSAGAIYNVSGTNILSGNVTLTGAAFLGVTSDQLTLSGNIGGGFNITKAGAGTLVLSGSNSYNNTSVSAGTLSLATDGNLGSGTVTLAGGTTLIVTGATTIDNAVALSGNATLDNSTAVALSGAISGAGTTLTKGGAGTLTLSSTSNSAAATTALTLTGGTLSVGAATTMVGGTLTLNGGSLTITGSGDTYANAITLANDATITNASAATLSGQISGSAALTKAGAGTLTLSNTGNSSAAATLAVTAGTVSVASDSRLIGGAVTLNGGTLNLANAGTLDNPIALGSGNGTISVTNGAATLSGIISGTGSLTKTGGPALTLSGNNSYSGGTTIRGANGVSITGSSTGAMNLGTGDVTVAGGSALTITGTGTTVSNNITLLDDSDPSTSVTITNANAVTLSGILSGAEALTKAGAGTLSLTGSNTHTGAVAVSVGGLTLVGGSSIGNTSAVTVDSGATLTLGGGAETIGSLAGAGNVVLGYKLTLGGNNTNTSFSGAISGSGNGIEKTGTGTMTLSGANTYTGSTTVSAGTLALSGNSAIADASAVTVLNGGTLNVSGTETVGSIAGAGAIALVGTLRAGSNNTSTEFSGAISGSGGGSLTKQGTGTLNLSGTNTYNGGTTISAGTVIAGSTGALAASGVDLAAGTTLTFAASGSFGNYIALSGSATINVGSGYVATLSNTIDGAFNLTKTGTGALTVSGATTYSGTTTVSEGTLYVTGSLGATSSLSVASGATLGGMGSIFAASSGNNLTINDGATLAPGVAGVNNGIGTLTVNGNLRVSGSTTIDVAGNGGVGGTDFDQVMVNGTVALNGGSLTVSRVNSYTATNGATYRIIDNDSTDAVTGATGIFGGVTEGTDLTSNGDIYTVRYASGTGNDVVLTAVVNPSVTGVSATTTDGSYKAGDTVTITVTFDRSVTVTGVPTLTLNTGQAATYAGGSGGTTLSFSYTVQAGDTSADLDYGATSSLALNGGTILDSSTSLAAVLTLASPGAANSLGANKDIVVDTTAPAAPGLALNSDSGSSNSDRITNIGAITVSGLEGGASWEYSTNGGSSWTTGSGSSFTLSGDGAKSVVVRQTDTTGNLSGSSSAYTFTLDTSATAPTLALAEDNGSSNSDGITNNATVNVTGLETGASWEFSSNGGTSWSAGSGSSFNLSGDGAKSVIVRQNDTAGNASGNSAALAFNLDTSAPTTPVGTLGVAENSANGAVVGSVSATDTLSVVYSLVDNANGRFVIDAASGEVSVADGSQLDYEVAASHAVTVRATDAAGNSSDTVLTVALTDANDAPTGDVTISGAAVVGETLAVSNTLADADGLGSIVYTWTDGNGNILGTGPSLVLASEYVDKTIVVTASYTDGLGKVEIVSSTATLAVASGNAINATQTVDFNSSSSGGFTGGSFTTGSQIPTNLIQPINTGFGLGVGGGTGSAPTGPGGGSGGSGALSTGGSAGGLGGGLGDSLGNGTGGGFGFGPSIFSSSFGDSGTSSTSTQTTSLQMEAQLDTGSNNSFTMPADALLGLDTSTGVSFQAAQADGASLPSWVRFDSATGSLSLKEGGGERTVVKITATDGKGNQTVITVVLKPQQPGQRQNGEGRPGGQEGRGGQGRSNQSRPVGGEPRAQLGKMPLSTQLQAFGTQRTHQDADALLENLARVFAEPRDAA</sequence>
<gene>
    <name evidence="4" type="ORF">A1332_18355</name>
</gene>
<dbReference type="EMBL" id="LUUG01000095">
    <property type="protein sequence ID" value="OAI00842.1"/>
    <property type="molecule type" value="Genomic_DNA"/>
</dbReference>
<dbReference type="InterPro" id="IPR011050">
    <property type="entry name" value="Pectin_lyase_fold/virulence"/>
</dbReference>
<evidence type="ECO:0000313" key="5">
    <source>
        <dbReference type="Proteomes" id="UP000078090"/>
    </source>
</evidence>
<feature type="compositionally biased region" description="Gly residues" evidence="2">
    <location>
        <begin position="3167"/>
        <end position="3187"/>
    </location>
</feature>
<dbReference type="InterPro" id="IPR013783">
    <property type="entry name" value="Ig-like_fold"/>
</dbReference>
<dbReference type="Pfam" id="PF00028">
    <property type="entry name" value="Cadherin"/>
    <property type="match status" value="1"/>
</dbReference>
<dbReference type="InterPro" id="IPR006644">
    <property type="entry name" value="Cadg"/>
</dbReference>
<proteinExistence type="predicted"/>
<dbReference type="SUPFAM" id="SSF49313">
    <property type="entry name" value="Cadherin-like"/>
    <property type="match status" value="2"/>
</dbReference>
<evidence type="ECO:0000313" key="4">
    <source>
        <dbReference type="EMBL" id="OAI00842.1"/>
    </source>
</evidence>
<dbReference type="Gene3D" id="2.60.40.60">
    <property type="entry name" value="Cadherins"/>
    <property type="match status" value="1"/>
</dbReference>
<feature type="domain" description="Cadherin" evidence="3">
    <location>
        <begin position="2940"/>
        <end position="3037"/>
    </location>
</feature>
<dbReference type="NCBIfam" id="TIGR02601">
    <property type="entry name" value="autotrns_rpt"/>
    <property type="match status" value="8"/>
</dbReference>
<dbReference type="Gene3D" id="2.60.40.10">
    <property type="entry name" value="Immunoglobulins"/>
    <property type="match status" value="3"/>
</dbReference>
<feature type="compositionally biased region" description="Polar residues" evidence="2">
    <location>
        <begin position="3371"/>
        <end position="3382"/>
    </location>
</feature>